<gene>
    <name evidence="2" type="ORF">IAC57_05395</name>
</gene>
<keyword evidence="1" id="KW-1133">Transmembrane helix</keyword>
<feature type="transmembrane region" description="Helical" evidence="1">
    <location>
        <begin position="47"/>
        <end position="67"/>
    </location>
</feature>
<proteinExistence type="predicted"/>
<evidence type="ECO:0000256" key="1">
    <source>
        <dbReference type="SAM" id="Phobius"/>
    </source>
</evidence>
<comment type="caution">
    <text evidence="2">The sequence shown here is derived from an EMBL/GenBank/DDBJ whole genome shotgun (WGS) entry which is preliminary data.</text>
</comment>
<protein>
    <submittedName>
        <fullName evidence="2">Uncharacterized protein</fullName>
    </submittedName>
</protein>
<evidence type="ECO:0000313" key="3">
    <source>
        <dbReference type="Proteomes" id="UP000824081"/>
    </source>
</evidence>
<name>A0A9D1MFU6_9FIRM</name>
<sequence>MTFVRFVNFLHECGLDIIALGFLNSVLSALTGKLLEKYGKQLPAKTLAGVPFVLGILLYAIWFSVFVRDFSSPGESAALIAQRGFGTGLTAVALRSLKDLFPKTSAAGTEENAPAPAGETDLVAALRRAVFRQLLSDCLEEPQLSEAAAELAAPAETAENSFEETSEILARYLPQTPEAEFSAFAKLADAVRRYPQL</sequence>
<keyword evidence="1" id="KW-0472">Membrane</keyword>
<feature type="transmembrane region" description="Helical" evidence="1">
    <location>
        <begin position="17"/>
        <end position="35"/>
    </location>
</feature>
<reference evidence="2" key="1">
    <citation type="submission" date="2020-10" db="EMBL/GenBank/DDBJ databases">
        <authorList>
            <person name="Gilroy R."/>
        </authorList>
    </citation>
    <scope>NUCLEOTIDE SEQUENCE</scope>
    <source>
        <strain evidence="2">11687</strain>
    </source>
</reference>
<accession>A0A9D1MFU6</accession>
<dbReference type="EMBL" id="DVMZ01000143">
    <property type="protein sequence ID" value="HIU59522.1"/>
    <property type="molecule type" value="Genomic_DNA"/>
</dbReference>
<keyword evidence="1" id="KW-0812">Transmembrane</keyword>
<organism evidence="2 3">
    <name type="scientific">Candidatus Scatosoma pullistercoris</name>
    <dbReference type="NCBI Taxonomy" id="2840934"/>
    <lineage>
        <taxon>Bacteria</taxon>
        <taxon>Bacillati</taxon>
        <taxon>Bacillota</taxon>
        <taxon>Clostridia</taxon>
        <taxon>Candidatus Scatosoma</taxon>
    </lineage>
</organism>
<reference evidence="2" key="2">
    <citation type="journal article" date="2021" name="PeerJ">
        <title>Extensive microbial diversity within the chicken gut microbiome revealed by metagenomics and culture.</title>
        <authorList>
            <person name="Gilroy R."/>
            <person name="Ravi A."/>
            <person name="Getino M."/>
            <person name="Pursley I."/>
            <person name="Horton D.L."/>
            <person name="Alikhan N.F."/>
            <person name="Baker D."/>
            <person name="Gharbi K."/>
            <person name="Hall N."/>
            <person name="Watson M."/>
            <person name="Adriaenssens E.M."/>
            <person name="Foster-Nyarko E."/>
            <person name="Jarju S."/>
            <person name="Secka A."/>
            <person name="Antonio M."/>
            <person name="Oren A."/>
            <person name="Chaudhuri R.R."/>
            <person name="La Ragione R."/>
            <person name="Hildebrand F."/>
            <person name="Pallen M.J."/>
        </authorList>
    </citation>
    <scope>NUCLEOTIDE SEQUENCE</scope>
    <source>
        <strain evidence="2">11687</strain>
    </source>
</reference>
<evidence type="ECO:0000313" key="2">
    <source>
        <dbReference type="EMBL" id="HIU59522.1"/>
    </source>
</evidence>
<dbReference type="Proteomes" id="UP000824081">
    <property type="component" value="Unassembled WGS sequence"/>
</dbReference>
<dbReference type="AlphaFoldDB" id="A0A9D1MFU6"/>